<comment type="subcellular location">
    <subcellularLocation>
        <location evidence="2">Membrane</location>
    </subcellularLocation>
</comment>
<gene>
    <name evidence="16" type="ORF">L6773_14870</name>
</gene>
<feature type="domain" description="CHASE" evidence="15">
    <location>
        <begin position="86"/>
        <end position="181"/>
    </location>
</feature>
<dbReference type="SMART" id="SM01079">
    <property type="entry name" value="CHASE"/>
    <property type="match status" value="1"/>
</dbReference>
<dbReference type="InterPro" id="IPR006189">
    <property type="entry name" value="CHASE_dom"/>
</dbReference>
<evidence type="ECO:0000256" key="2">
    <source>
        <dbReference type="ARBA" id="ARBA00004370"/>
    </source>
</evidence>
<dbReference type="SUPFAM" id="SSF55874">
    <property type="entry name" value="ATPase domain of HSP90 chaperone/DNA topoisomerase II/histidine kinase"/>
    <property type="match status" value="1"/>
</dbReference>
<dbReference type="PANTHER" id="PTHR41523">
    <property type="entry name" value="TWO-COMPONENT SYSTEM SENSOR PROTEIN"/>
    <property type="match status" value="1"/>
</dbReference>
<dbReference type="EMBL" id="JAKLWS010000022">
    <property type="protein sequence ID" value="MCG2589861.1"/>
    <property type="molecule type" value="Genomic_DNA"/>
</dbReference>
<evidence type="ECO:0000256" key="3">
    <source>
        <dbReference type="ARBA" id="ARBA00012438"/>
    </source>
</evidence>
<dbReference type="PROSITE" id="PS50112">
    <property type="entry name" value="PAS"/>
    <property type="match status" value="1"/>
</dbReference>
<keyword evidence="9" id="KW-0067">ATP-binding</keyword>
<proteinExistence type="predicted"/>
<accession>A0ABS9KG90</accession>
<dbReference type="SUPFAM" id="SSF55785">
    <property type="entry name" value="PYP-like sensor domain (PAS domain)"/>
    <property type="match status" value="1"/>
</dbReference>
<name>A0ABS9KG90_9BACT</name>
<evidence type="ECO:0000259" key="15">
    <source>
        <dbReference type="PROSITE" id="PS50839"/>
    </source>
</evidence>
<dbReference type="InterPro" id="IPR036890">
    <property type="entry name" value="HATPase_C_sf"/>
</dbReference>
<comment type="caution">
    <text evidence="16">The sequence shown here is derived from an EMBL/GenBank/DDBJ whole genome shotgun (WGS) entry which is preliminary data.</text>
</comment>
<dbReference type="PROSITE" id="PS50839">
    <property type="entry name" value="CHASE"/>
    <property type="match status" value="1"/>
</dbReference>
<evidence type="ECO:0000313" key="17">
    <source>
        <dbReference type="Proteomes" id="UP001165366"/>
    </source>
</evidence>
<evidence type="ECO:0000256" key="12">
    <source>
        <dbReference type="SAM" id="Phobius"/>
    </source>
</evidence>
<dbReference type="InterPro" id="IPR011495">
    <property type="entry name" value="Sig_transdc_His_kin_sub2_dim/P"/>
</dbReference>
<protein>
    <recommendedName>
        <fullName evidence="3">histidine kinase</fullName>
        <ecNumber evidence="3">2.7.13.3</ecNumber>
    </recommendedName>
</protein>
<dbReference type="Gene3D" id="3.30.565.10">
    <property type="entry name" value="Histidine kinase-like ATPase, C-terminal domain"/>
    <property type="match status" value="1"/>
</dbReference>
<dbReference type="Gene3D" id="3.30.450.350">
    <property type="entry name" value="CHASE domain"/>
    <property type="match status" value="1"/>
</dbReference>
<dbReference type="PANTHER" id="PTHR41523:SF8">
    <property type="entry name" value="ETHYLENE RESPONSE SENSOR PROTEIN"/>
    <property type="match status" value="1"/>
</dbReference>
<keyword evidence="6 12" id="KW-0812">Transmembrane</keyword>
<evidence type="ECO:0000256" key="8">
    <source>
        <dbReference type="ARBA" id="ARBA00022777"/>
    </source>
</evidence>
<dbReference type="EC" id="2.7.13.3" evidence="3"/>
<dbReference type="CDD" id="cd00130">
    <property type="entry name" value="PAS"/>
    <property type="match status" value="1"/>
</dbReference>
<evidence type="ECO:0000256" key="9">
    <source>
        <dbReference type="ARBA" id="ARBA00022840"/>
    </source>
</evidence>
<reference evidence="16" key="1">
    <citation type="submission" date="2022-01" db="EMBL/GenBank/DDBJ databases">
        <authorList>
            <person name="Wang Y."/>
        </authorList>
    </citation>
    <scope>NUCLEOTIDE SEQUENCE</scope>
    <source>
        <strain evidence="16">WB101</strain>
    </source>
</reference>
<evidence type="ECO:0000256" key="4">
    <source>
        <dbReference type="ARBA" id="ARBA00022553"/>
    </source>
</evidence>
<feature type="domain" description="Histidine kinase" evidence="13">
    <location>
        <begin position="407"/>
        <end position="601"/>
    </location>
</feature>
<keyword evidence="10 12" id="KW-1133">Transmembrane helix</keyword>
<dbReference type="Pfam" id="PF03924">
    <property type="entry name" value="CHASE"/>
    <property type="match status" value="1"/>
</dbReference>
<keyword evidence="7" id="KW-0547">Nucleotide-binding</keyword>
<dbReference type="PROSITE" id="PS50109">
    <property type="entry name" value="HIS_KIN"/>
    <property type="match status" value="1"/>
</dbReference>
<dbReference type="RefSeq" id="WP_237855219.1">
    <property type="nucleotide sequence ID" value="NZ_JAKLWS010000022.1"/>
</dbReference>
<dbReference type="Proteomes" id="UP001165366">
    <property type="component" value="Unassembled WGS sequence"/>
</dbReference>
<dbReference type="Pfam" id="PF00989">
    <property type="entry name" value="PAS"/>
    <property type="match status" value="1"/>
</dbReference>
<evidence type="ECO:0000256" key="6">
    <source>
        <dbReference type="ARBA" id="ARBA00022692"/>
    </source>
</evidence>
<keyword evidence="5" id="KW-0808">Transferase</keyword>
<reference evidence="16" key="2">
    <citation type="submission" date="2024-05" db="EMBL/GenBank/DDBJ databases">
        <title>Rhodohalobacter halophilus gen. nov., sp. nov., a moderately halophilic member of the family Balneolaceae.</title>
        <authorList>
            <person name="Xia J."/>
        </authorList>
    </citation>
    <scope>NUCLEOTIDE SEQUENCE</scope>
    <source>
        <strain evidence="16">WB101</strain>
    </source>
</reference>
<dbReference type="InterPro" id="IPR005467">
    <property type="entry name" value="His_kinase_dom"/>
</dbReference>
<keyword evidence="8" id="KW-0418">Kinase</keyword>
<organism evidence="16 17">
    <name type="scientific">Rhodohalobacter sulfatireducens</name>
    <dbReference type="NCBI Taxonomy" id="2911366"/>
    <lineage>
        <taxon>Bacteria</taxon>
        <taxon>Pseudomonadati</taxon>
        <taxon>Balneolota</taxon>
        <taxon>Balneolia</taxon>
        <taxon>Balneolales</taxon>
        <taxon>Balneolaceae</taxon>
        <taxon>Rhodohalobacter</taxon>
    </lineage>
</organism>
<evidence type="ECO:0000256" key="7">
    <source>
        <dbReference type="ARBA" id="ARBA00022741"/>
    </source>
</evidence>
<dbReference type="InterPro" id="IPR042240">
    <property type="entry name" value="CHASE_sf"/>
</dbReference>
<evidence type="ECO:0000256" key="5">
    <source>
        <dbReference type="ARBA" id="ARBA00022679"/>
    </source>
</evidence>
<dbReference type="InterPro" id="IPR013767">
    <property type="entry name" value="PAS_fold"/>
</dbReference>
<comment type="catalytic activity">
    <reaction evidence="1">
        <text>ATP + protein L-histidine = ADP + protein N-phospho-L-histidine.</text>
        <dbReference type="EC" id="2.7.13.3"/>
    </reaction>
</comment>
<dbReference type="NCBIfam" id="TIGR00229">
    <property type="entry name" value="sensory_box"/>
    <property type="match status" value="1"/>
</dbReference>
<feature type="domain" description="PAS" evidence="14">
    <location>
        <begin position="274"/>
        <end position="349"/>
    </location>
</feature>
<evidence type="ECO:0000256" key="1">
    <source>
        <dbReference type="ARBA" id="ARBA00000085"/>
    </source>
</evidence>
<evidence type="ECO:0000256" key="11">
    <source>
        <dbReference type="ARBA" id="ARBA00023136"/>
    </source>
</evidence>
<evidence type="ECO:0000256" key="10">
    <source>
        <dbReference type="ARBA" id="ARBA00022989"/>
    </source>
</evidence>
<evidence type="ECO:0000259" key="13">
    <source>
        <dbReference type="PROSITE" id="PS50109"/>
    </source>
</evidence>
<keyword evidence="11 12" id="KW-0472">Membrane</keyword>
<keyword evidence="17" id="KW-1185">Reference proteome</keyword>
<keyword evidence="4" id="KW-0597">Phosphoprotein</keyword>
<dbReference type="Pfam" id="PF07568">
    <property type="entry name" value="HisKA_2"/>
    <property type="match status" value="1"/>
</dbReference>
<feature type="transmembrane region" description="Helical" evidence="12">
    <location>
        <begin position="242"/>
        <end position="261"/>
    </location>
</feature>
<dbReference type="InterPro" id="IPR000014">
    <property type="entry name" value="PAS"/>
</dbReference>
<dbReference type="Gene3D" id="3.30.450.20">
    <property type="entry name" value="PAS domain"/>
    <property type="match status" value="1"/>
</dbReference>
<sequence length="608" mass="69416">MLSVIAISIWGYNQQRWEESLSGKVEDTGQLLVQQFRVILTENVDRLENLKHRLELTNGNYFQYWEQDAARIIESSNTLSFMEWIDSTMVIQRIQPYEGNEEAVGLDISQLEYRKSDWQRARRDSSFNMTHWVELVQGKYSFLVDEPVYINGEFYGTITAGMDFTSRFDQVLHGLDEYNIQIADGSGTVFYKFGSSEGTESFRDMMTTHRIEIGDANQSIWTVTMVPNILFGVVNSTVYNDIVLVLTIILGLFLAISFYLTQKSAQAERTSKLANQKQRALIESAPVGIYVIDGEGYVTDFWNPAAEEMLGWKQEEVLGNFLPQVTDEFEESYKGLMDEIKMNGGVSNREVTRKRKDGTKRTFRVYVSSIVGSDEQMLVVFEDITKEKEYEAKLKKTLEEKDILLSEIHHRVKNNLAIIVGLIELQNADVEDETTKSNLFETKNRIYSISGVHELLYQTDNFSDISFSEYLNQLVHRLKSTFDSQKNPVKINKNISGLRMNINQAIPLGLLLNELITNSYKHAFNGMNGPEISLDVNQSDGFIEIEYKDNGKGVDYVEMQQSSSLGITIIKTSLSQLSADYQFLQLPKTGFGINLRFPENIKGAHSNL</sequence>
<dbReference type="InterPro" id="IPR035965">
    <property type="entry name" value="PAS-like_dom_sf"/>
</dbReference>
<evidence type="ECO:0000259" key="14">
    <source>
        <dbReference type="PROSITE" id="PS50112"/>
    </source>
</evidence>
<dbReference type="SMART" id="SM00091">
    <property type="entry name" value="PAS"/>
    <property type="match status" value="1"/>
</dbReference>
<evidence type="ECO:0000313" key="16">
    <source>
        <dbReference type="EMBL" id="MCG2589861.1"/>
    </source>
</evidence>